<sequence>MAQKCDVLILGAGVVGLATGIAILESSPAKKVIIAEKEKTLGCHASGRNSGVMHAGFYYSPDSLKAKFCRDGNQNLRKLAKKYNIPVQEVGKVVVTRDESELSRLTTLFERGLVNGVDLEILDQSKLSKFEPLATTFEKFLWSPTTAISSPSEIISAMAQEFISLGGKIDFNQKVSLALSNDEIYDATNSYSAMHTINSAGAQADRISRSIGVGSEYAMLPFMGVYIATDETNLPLQRLVYPVPHPINPFLGVHFTLTIDHKVKIGPTAIPILGREQYSLLAGWSGSDIAQSLMGIKSLILGDAHNFGTIVKTEWPKVFQRLLVRESLKLVPAASQVKNWSKKPPGIRAQLVHKPTGRLEQDFVVETKLNSTHVLNAVSPGWTSAFPFGRHIENIVRQCL</sequence>
<dbReference type="InterPro" id="IPR036188">
    <property type="entry name" value="FAD/NAD-bd_sf"/>
</dbReference>
<protein>
    <submittedName>
        <fullName evidence="7">Unannotated protein</fullName>
    </submittedName>
</protein>
<keyword evidence="4" id="KW-0560">Oxidoreductase</keyword>
<dbReference type="Gene3D" id="3.50.50.60">
    <property type="entry name" value="FAD/NAD(P)-binding domain"/>
    <property type="match status" value="1"/>
</dbReference>
<keyword evidence="2" id="KW-0285">Flavoprotein</keyword>
<organism evidence="7">
    <name type="scientific">freshwater metagenome</name>
    <dbReference type="NCBI Taxonomy" id="449393"/>
    <lineage>
        <taxon>unclassified sequences</taxon>
        <taxon>metagenomes</taxon>
        <taxon>ecological metagenomes</taxon>
    </lineage>
</organism>
<evidence type="ECO:0000256" key="1">
    <source>
        <dbReference type="ARBA" id="ARBA00001974"/>
    </source>
</evidence>
<feature type="domain" description="FAD dependent oxidoreductase" evidence="6">
    <location>
        <begin position="6"/>
        <end position="392"/>
    </location>
</feature>
<evidence type="ECO:0000256" key="4">
    <source>
        <dbReference type="ARBA" id="ARBA00023002"/>
    </source>
</evidence>
<dbReference type="Gene3D" id="3.30.9.10">
    <property type="entry name" value="D-Amino Acid Oxidase, subunit A, domain 2"/>
    <property type="match status" value="1"/>
</dbReference>
<dbReference type="GO" id="GO:0005737">
    <property type="term" value="C:cytoplasm"/>
    <property type="evidence" value="ECO:0007669"/>
    <property type="project" value="TreeGrafter"/>
</dbReference>
<evidence type="ECO:0000313" key="7">
    <source>
        <dbReference type="EMBL" id="CAB4567608.1"/>
    </source>
</evidence>
<evidence type="ECO:0000256" key="3">
    <source>
        <dbReference type="ARBA" id="ARBA00022827"/>
    </source>
</evidence>
<reference evidence="7" key="1">
    <citation type="submission" date="2020-05" db="EMBL/GenBank/DDBJ databases">
        <authorList>
            <person name="Chiriac C."/>
            <person name="Salcher M."/>
            <person name="Ghai R."/>
            <person name="Kavagutti S V."/>
        </authorList>
    </citation>
    <scope>NUCLEOTIDE SEQUENCE</scope>
</reference>
<dbReference type="InterPro" id="IPR006076">
    <property type="entry name" value="FAD-dep_OxRdtase"/>
</dbReference>
<dbReference type="GO" id="GO:0047545">
    <property type="term" value="F:(S)-2-hydroxyglutarate dehydrogenase activity"/>
    <property type="evidence" value="ECO:0007669"/>
    <property type="project" value="TreeGrafter"/>
</dbReference>
<gene>
    <name evidence="7" type="ORF">UFOPK1698_00324</name>
</gene>
<keyword evidence="3" id="KW-0274">FAD</keyword>
<evidence type="ECO:0000256" key="2">
    <source>
        <dbReference type="ARBA" id="ARBA00022630"/>
    </source>
</evidence>
<comment type="cofactor">
    <cofactor evidence="1">
        <name>FAD</name>
        <dbReference type="ChEBI" id="CHEBI:57692"/>
    </cofactor>
</comment>
<dbReference type="Pfam" id="PF01266">
    <property type="entry name" value="DAO"/>
    <property type="match status" value="1"/>
</dbReference>
<dbReference type="AlphaFoldDB" id="A0A6J6E2H8"/>
<evidence type="ECO:0000259" key="6">
    <source>
        <dbReference type="Pfam" id="PF01266"/>
    </source>
</evidence>
<evidence type="ECO:0000256" key="5">
    <source>
        <dbReference type="ARBA" id="ARBA00037941"/>
    </source>
</evidence>
<comment type="similarity">
    <text evidence="5">Belongs to the L2HGDH family.</text>
</comment>
<name>A0A6J6E2H8_9ZZZZ</name>
<proteinExistence type="inferred from homology"/>
<dbReference type="NCBIfam" id="NF008726">
    <property type="entry name" value="PRK11728.1"/>
    <property type="match status" value="1"/>
</dbReference>
<dbReference type="PANTHER" id="PTHR43104">
    <property type="entry name" value="L-2-HYDROXYGLUTARATE DEHYDROGENASE, MITOCHONDRIAL"/>
    <property type="match status" value="1"/>
</dbReference>
<dbReference type="PANTHER" id="PTHR43104:SF2">
    <property type="entry name" value="L-2-HYDROXYGLUTARATE DEHYDROGENASE, MITOCHONDRIAL"/>
    <property type="match status" value="1"/>
</dbReference>
<dbReference type="EMBL" id="CAEZTP010000016">
    <property type="protein sequence ID" value="CAB4567608.1"/>
    <property type="molecule type" value="Genomic_DNA"/>
</dbReference>
<accession>A0A6J6E2H8</accession>
<dbReference type="SUPFAM" id="SSF51905">
    <property type="entry name" value="FAD/NAD(P)-binding domain"/>
    <property type="match status" value="1"/>
</dbReference>